<dbReference type="AlphaFoldDB" id="A0A7H0VAT8"/>
<dbReference type="Pfam" id="PF04237">
    <property type="entry name" value="YjbR"/>
    <property type="match status" value="1"/>
</dbReference>
<dbReference type="PANTHER" id="PTHR35145:SF1">
    <property type="entry name" value="CYTOPLASMIC PROTEIN"/>
    <property type="match status" value="1"/>
</dbReference>
<keyword evidence="1" id="KW-0238">DNA-binding</keyword>
<dbReference type="PANTHER" id="PTHR35145">
    <property type="entry name" value="CYTOPLASMIC PROTEIN-RELATED"/>
    <property type="match status" value="1"/>
</dbReference>
<dbReference type="Proteomes" id="UP000516305">
    <property type="component" value="Chromosome"/>
</dbReference>
<keyword evidence="2" id="KW-1185">Reference proteome</keyword>
<dbReference type="InterPro" id="IPR058532">
    <property type="entry name" value="YjbR/MT2646/Rv2570-like"/>
</dbReference>
<accession>A0A7H0VAT8</accession>
<dbReference type="Gene3D" id="3.90.1150.30">
    <property type="match status" value="1"/>
</dbReference>
<proteinExistence type="predicted"/>
<gene>
    <name evidence="1" type="ORF">H4K34_10635</name>
</gene>
<dbReference type="GO" id="GO:0003677">
    <property type="term" value="F:DNA binding"/>
    <property type="evidence" value="ECO:0007669"/>
    <property type="project" value="UniProtKB-KW"/>
</dbReference>
<dbReference type="EMBL" id="CP060139">
    <property type="protein sequence ID" value="QNR22836.1"/>
    <property type="molecule type" value="Genomic_DNA"/>
</dbReference>
<dbReference type="KEGG" id="chyd:H4K34_10635"/>
<organism evidence="1 2">
    <name type="scientific">Croceimicrobium hydrocarbonivorans</name>
    <dbReference type="NCBI Taxonomy" id="2761580"/>
    <lineage>
        <taxon>Bacteria</taxon>
        <taxon>Pseudomonadati</taxon>
        <taxon>Bacteroidota</taxon>
        <taxon>Flavobacteriia</taxon>
        <taxon>Flavobacteriales</taxon>
        <taxon>Owenweeksiaceae</taxon>
        <taxon>Croceimicrobium</taxon>
    </lineage>
</organism>
<sequence length="119" mass="13737">MDLETIRDFALSFKESSEGFPFDSDTLVFKVAGKMFLLVSLEYNPIKMSLKHLPEKGLDYREQYSSVEGAYHMNKTHWSSVVLDGSIDWETLRSWIQDSHDLVVSSLPKYKQKELRGDA</sequence>
<name>A0A7H0VAT8_9FLAO</name>
<evidence type="ECO:0000313" key="1">
    <source>
        <dbReference type="EMBL" id="QNR22836.1"/>
    </source>
</evidence>
<dbReference type="SUPFAM" id="SSF142906">
    <property type="entry name" value="YjbR-like"/>
    <property type="match status" value="1"/>
</dbReference>
<reference evidence="1 2" key="1">
    <citation type="submission" date="2020-08" db="EMBL/GenBank/DDBJ databases">
        <title>Croceimicrobium hydrocarbonivorans gen. nov., sp. nov., a novel marine bacterium isolated from a bacterial consortium that degrades polyethylene terephthalate.</title>
        <authorList>
            <person name="Liu R."/>
        </authorList>
    </citation>
    <scope>NUCLEOTIDE SEQUENCE [LARGE SCALE GENOMIC DNA]</scope>
    <source>
        <strain evidence="1 2">A20-9</strain>
    </source>
</reference>
<evidence type="ECO:0000313" key="2">
    <source>
        <dbReference type="Proteomes" id="UP000516305"/>
    </source>
</evidence>
<protein>
    <submittedName>
        <fullName evidence="1">MmcQ/YjbR family DNA-binding protein</fullName>
    </submittedName>
</protein>
<dbReference type="RefSeq" id="WP_210757403.1">
    <property type="nucleotide sequence ID" value="NZ_CP060139.1"/>
</dbReference>
<dbReference type="InterPro" id="IPR007351">
    <property type="entry name" value="YjbR"/>
</dbReference>
<dbReference type="InterPro" id="IPR038056">
    <property type="entry name" value="YjbR-like_sf"/>
</dbReference>